<dbReference type="OrthoDB" id="4773915at2"/>
<dbReference type="RefSeq" id="WP_068565270.1">
    <property type="nucleotide sequence ID" value="NZ_FNLF01000002.1"/>
</dbReference>
<reference evidence="2" key="1">
    <citation type="submission" date="2016-10" db="EMBL/GenBank/DDBJ databases">
        <authorList>
            <person name="Varghese N."/>
            <person name="Submissions S."/>
        </authorList>
    </citation>
    <scope>NUCLEOTIDE SEQUENCE [LARGE SCALE GENOMIC DNA]</scope>
    <source>
        <strain evidence="2">DSM 44142</strain>
    </source>
</reference>
<gene>
    <name evidence="1" type="ORF">SAMN04489765_2425</name>
</gene>
<dbReference type="AlphaFoldDB" id="A0A1H1EZ14"/>
<sequence length="137" mass="13623">MNPRWFALGALALVPLAGCSSSGEQETASPVSFAAVSSASSALHQDSQGPNANEVPRAAAGTTCGSLDVPQGTAAVVVRAGRVNCVDALRVGGVYASAAAHAEGRAVTVETSGWQCTARVTDSVATCRSGEDAFSVG</sequence>
<name>A0A1H1EZ14_9ACTN</name>
<organism evidence="1 2">
    <name type="scientific">Tsukamurella pulmonis</name>
    <dbReference type="NCBI Taxonomy" id="47312"/>
    <lineage>
        <taxon>Bacteria</taxon>
        <taxon>Bacillati</taxon>
        <taxon>Actinomycetota</taxon>
        <taxon>Actinomycetes</taxon>
        <taxon>Mycobacteriales</taxon>
        <taxon>Tsukamurellaceae</taxon>
        <taxon>Tsukamurella</taxon>
    </lineage>
</organism>
<dbReference type="Proteomes" id="UP000183053">
    <property type="component" value="Unassembled WGS sequence"/>
</dbReference>
<protein>
    <submittedName>
        <fullName evidence="1">Uncharacterized protein</fullName>
    </submittedName>
</protein>
<dbReference type="STRING" id="47312.SAMN04489765_2425"/>
<accession>A0A1H1EZ14</accession>
<evidence type="ECO:0000313" key="2">
    <source>
        <dbReference type="Proteomes" id="UP000183053"/>
    </source>
</evidence>
<proteinExistence type="predicted"/>
<keyword evidence="2" id="KW-1185">Reference proteome</keyword>
<dbReference type="EMBL" id="FNLF01000002">
    <property type="protein sequence ID" value="SDQ93878.1"/>
    <property type="molecule type" value="Genomic_DNA"/>
</dbReference>
<evidence type="ECO:0000313" key="1">
    <source>
        <dbReference type="EMBL" id="SDQ93878.1"/>
    </source>
</evidence>